<accession>A0A383BS45</accession>
<protein>
    <submittedName>
        <fullName evidence="1">Uncharacterized protein</fullName>
    </submittedName>
</protein>
<dbReference type="AlphaFoldDB" id="A0A383BS45"/>
<feature type="non-terminal residue" evidence="1">
    <location>
        <position position="71"/>
    </location>
</feature>
<organism evidence="1">
    <name type="scientific">marine metagenome</name>
    <dbReference type="NCBI Taxonomy" id="408172"/>
    <lineage>
        <taxon>unclassified sequences</taxon>
        <taxon>metagenomes</taxon>
        <taxon>ecological metagenomes</taxon>
    </lineage>
</organism>
<evidence type="ECO:0000313" key="1">
    <source>
        <dbReference type="EMBL" id="SVE22691.1"/>
    </source>
</evidence>
<gene>
    <name evidence="1" type="ORF">METZ01_LOCUS475545</name>
</gene>
<name>A0A383BS45_9ZZZZ</name>
<sequence>MTVEKPEESLPPLACLLPLQLRNLATANSGLEMDRVKDRFHGSVESGTVWESGLTGRIKPSLLLCPLPGQG</sequence>
<dbReference type="EMBL" id="UINC01202742">
    <property type="protein sequence ID" value="SVE22691.1"/>
    <property type="molecule type" value="Genomic_DNA"/>
</dbReference>
<proteinExistence type="predicted"/>
<reference evidence="1" key="1">
    <citation type="submission" date="2018-05" db="EMBL/GenBank/DDBJ databases">
        <authorList>
            <person name="Lanie J.A."/>
            <person name="Ng W.-L."/>
            <person name="Kazmierczak K.M."/>
            <person name="Andrzejewski T.M."/>
            <person name="Davidsen T.M."/>
            <person name="Wayne K.J."/>
            <person name="Tettelin H."/>
            <person name="Glass J.I."/>
            <person name="Rusch D."/>
            <person name="Podicherti R."/>
            <person name="Tsui H.-C.T."/>
            <person name="Winkler M.E."/>
        </authorList>
    </citation>
    <scope>NUCLEOTIDE SEQUENCE</scope>
</reference>